<reference evidence="4" key="1">
    <citation type="submission" date="2017-02" db="EMBL/GenBank/DDBJ databases">
        <authorList>
            <person name="Daims H."/>
        </authorList>
    </citation>
    <scope>NUCLEOTIDE SEQUENCE [LARGE SCALE GENOMIC DNA]</scope>
</reference>
<name>A0A1R4H1U8_9GAMM</name>
<accession>A0A1R4H1U8</accession>
<dbReference type="EMBL" id="FUKI01000045">
    <property type="protein sequence ID" value="SJM90217.1"/>
    <property type="molecule type" value="Genomic_DNA"/>
</dbReference>
<evidence type="ECO:0000313" key="3">
    <source>
        <dbReference type="EMBL" id="SJM90217.1"/>
    </source>
</evidence>
<evidence type="ECO:0000256" key="1">
    <source>
        <dbReference type="SAM" id="MobiDB-lite"/>
    </source>
</evidence>
<dbReference type="GO" id="GO:0005975">
    <property type="term" value="P:carbohydrate metabolic process"/>
    <property type="evidence" value="ECO:0007669"/>
    <property type="project" value="InterPro"/>
</dbReference>
<keyword evidence="2" id="KW-1133">Transmembrane helix</keyword>
<dbReference type="Gene3D" id="2.60.120.560">
    <property type="entry name" value="Exo-inulinase, domain 1"/>
    <property type="match status" value="1"/>
</dbReference>
<feature type="region of interest" description="Disordered" evidence="1">
    <location>
        <begin position="1"/>
        <end position="33"/>
    </location>
</feature>
<keyword evidence="2" id="KW-0812">Transmembrane</keyword>
<dbReference type="Proteomes" id="UP000195667">
    <property type="component" value="Unassembled WGS sequence"/>
</dbReference>
<dbReference type="PANTHER" id="PTHR34216">
    <property type="match status" value="1"/>
</dbReference>
<protein>
    <recommendedName>
        <fullName evidence="5">NodB homology domain-containing protein</fullName>
    </recommendedName>
</protein>
<dbReference type="SUPFAM" id="SSF88713">
    <property type="entry name" value="Glycoside hydrolase/deacetylase"/>
    <property type="match status" value="1"/>
</dbReference>
<dbReference type="PANTHER" id="PTHR34216:SF7">
    <property type="entry name" value="POLY-BETA-1,6-N-ACETYL-D-GLUCOSAMINE N-DEACETYLASE"/>
    <property type="match status" value="1"/>
</dbReference>
<dbReference type="AlphaFoldDB" id="A0A1R4H1U8"/>
<evidence type="ECO:0000256" key="2">
    <source>
        <dbReference type="SAM" id="Phobius"/>
    </source>
</evidence>
<feature type="transmembrane region" description="Helical" evidence="2">
    <location>
        <begin position="76"/>
        <end position="97"/>
    </location>
</feature>
<evidence type="ECO:0000313" key="4">
    <source>
        <dbReference type="Proteomes" id="UP000195667"/>
    </source>
</evidence>
<proteinExistence type="predicted"/>
<keyword evidence="2" id="KW-0472">Membrane</keyword>
<organism evidence="3 4">
    <name type="scientific">Crenothrix polyspora</name>
    <dbReference type="NCBI Taxonomy" id="360316"/>
    <lineage>
        <taxon>Bacteria</taxon>
        <taxon>Pseudomonadati</taxon>
        <taxon>Pseudomonadota</taxon>
        <taxon>Gammaproteobacteria</taxon>
        <taxon>Methylococcales</taxon>
        <taxon>Crenotrichaceae</taxon>
        <taxon>Crenothrix</taxon>
    </lineage>
</organism>
<dbReference type="InterPro" id="IPR011330">
    <property type="entry name" value="Glyco_hydro/deAcase_b/a-brl"/>
</dbReference>
<dbReference type="InterPro" id="IPR051398">
    <property type="entry name" value="Polysacch_Deacetylase"/>
</dbReference>
<sequence>MGDAMSSSQTSPQKLTPPPVYDRRSKGRVIHKDASKHRILPEDHKREFSHNQSVLQPLQDRRNMPRTSPVNHWRNLLIWVGLILAAMGVNQAFHFFFNHVSPPLSVMPALNSVENEAFMALNVKMVDAGAAHSVVLDSALKKQLAALKKAHYTAVKLEQINRWQHSASAELPAKPVLITFDEARRDTMEITDAILASLGMSALVFVDVDKLNKGNLQLVSWHQLEKLVRSGRWDVGISGCVGGDESAFTSDTLLAQKFVRQREQLERQLQIPITTVNCTRRASINTANGVARWNKALQEASLQTGFVAASFGANYRQDTKTHFKRIDVTVPSSAAQLLATLNRYAPRRTAFVDSFHSKNLDSNWVVGNGSIVPDNGLLTLQSKDGEQGALMTLGGTEKWQDAEVEVSLKNKPNGQFWIALRQGIGQSFLRLGLANDKVMLQETNGSGLTKVLAEHALPIDTLTLKLRVVGSRVMAYLNGVPLLARPVKTTHTADHGAFSLAVWPDSSGVKAGAASAFAQVMKISATPLAQKSAIVAPVLGAVAWAKLRQQADTLSIVSPNYFTWSGGVAKSLARHNISLEIFAWHHHLKILPAVLINEATPLSEIKALTEQALIWVADPSYQGLNIILKNSVVDEKWQAFLNTVKQRLSQLDKTLVVTLLNDNSTLPITQQDGLLLVTDQMRFISTAPIVLYPHSAKP</sequence>
<feature type="compositionally biased region" description="Polar residues" evidence="1">
    <location>
        <begin position="1"/>
        <end position="14"/>
    </location>
</feature>
<keyword evidence="4" id="KW-1185">Reference proteome</keyword>
<gene>
    <name evidence="3" type="ORF">CRENPOLYSF1_1390013</name>
</gene>
<evidence type="ECO:0008006" key="5">
    <source>
        <dbReference type="Google" id="ProtNLM"/>
    </source>
</evidence>
<dbReference type="Gene3D" id="3.20.20.370">
    <property type="entry name" value="Glycoside hydrolase/deacetylase"/>
    <property type="match status" value="1"/>
</dbReference>